<protein>
    <submittedName>
        <fullName evidence="2">Uncharacterized protein</fullName>
    </submittedName>
</protein>
<evidence type="ECO:0000313" key="2">
    <source>
        <dbReference type="EMBL" id="CAE6424093.1"/>
    </source>
</evidence>
<comment type="caution">
    <text evidence="2">The sequence shown here is derived from an EMBL/GenBank/DDBJ whole genome shotgun (WGS) entry which is preliminary data.</text>
</comment>
<proteinExistence type="predicted"/>
<dbReference type="EMBL" id="CAJMWT010001883">
    <property type="protein sequence ID" value="CAE6424093.1"/>
    <property type="molecule type" value="Genomic_DNA"/>
</dbReference>
<evidence type="ECO:0000256" key="1">
    <source>
        <dbReference type="SAM" id="MobiDB-lite"/>
    </source>
</evidence>
<accession>A0A8H2XDN3</accession>
<sequence length="304" mass="34272">MSTDTKAAPPRKLVVILSGYAGSSHGDKPMGSDMDGYPQLIRILRLPWIDRPSRIDRLVDRLKLTKEKRLPYEDVVEDAYTFISQNYQPGNHVVLIVDVLRPDDQKALSDAAETLARHLYNGTDPRYLQKPQSKDESNPAESSIPVHCVIVDDTNATSGPSEWNDQIKSRLAYNQKRQLSHPASSDSLQESGTLFAAVDPSPVTQFTTVVVRLLQKRCVSTIALLGLSHMLLGKWYIIRSIEPRSGMNKIPFGPKSLPRLSFLAYLIRSWRGLWEFIDTRLASTAIRTDWYGGRPVVFFFFGIN</sequence>
<dbReference type="AlphaFoldDB" id="A0A8H2XDN3"/>
<dbReference type="Proteomes" id="UP000663843">
    <property type="component" value="Unassembled WGS sequence"/>
</dbReference>
<feature type="region of interest" description="Disordered" evidence="1">
    <location>
        <begin position="123"/>
        <end position="142"/>
    </location>
</feature>
<reference evidence="2" key="1">
    <citation type="submission" date="2021-01" db="EMBL/GenBank/DDBJ databases">
        <authorList>
            <person name="Kaushik A."/>
        </authorList>
    </citation>
    <scope>NUCLEOTIDE SEQUENCE</scope>
    <source>
        <strain evidence="2">AG2-2IIIB</strain>
    </source>
</reference>
<gene>
    <name evidence="2" type="ORF">RDB_LOCUS56362</name>
</gene>
<organism evidence="2 3">
    <name type="scientific">Rhizoctonia solani</name>
    <dbReference type="NCBI Taxonomy" id="456999"/>
    <lineage>
        <taxon>Eukaryota</taxon>
        <taxon>Fungi</taxon>
        <taxon>Dikarya</taxon>
        <taxon>Basidiomycota</taxon>
        <taxon>Agaricomycotina</taxon>
        <taxon>Agaricomycetes</taxon>
        <taxon>Cantharellales</taxon>
        <taxon>Ceratobasidiaceae</taxon>
        <taxon>Rhizoctonia</taxon>
    </lineage>
</organism>
<name>A0A8H2XDN3_9AGAM</name>
<feature type="non-terminal residue" evidence="2">
    <location>
        <position position="1"/>
    </location>
</feature>
<evidence type="ECO:0000313" key="3">
    <source>
        <dbReference type="Proteomes" id="UP000663843"/>
    </source>
</evidence>